<name>A0ABT0DZA0_9SPHN</name>
<evidence type="ECO:0000256" key="1">
    <source>
        <dbReference type="ARBA" id="ARBA00022801"/>
    </source>
</evidence>
<dbReference type="InterPro" id="IPR050272">
    <property type="entry name" value="Isochorismatase-like_hydrls"/>
</dbReference>
<keyword evidence="4" id="KW-1185">Reference proteome</keyword>
<evidence type="ECO:0000313" key="3">
    <source>
        <dbReference type="EMBL" id="MCK0532451.1"/>
    </source>
</evidence>
<dbReference type="GO" id="GO:0016787">
    <property type="term" value="F:hydrolase activity"/>
    <property type="evidence" value="ECO:0007669"/>
    <property type="project" value="UniProtKB-KW"/>
</dbReference>
<proteinExistence type="predicted"/>
<dbReference type="InterPro" id="IPR036380">
    <property type="entry name" value="Isochorismatase-like_sf"/>
</dbReference>
<evidence type="ECO:0000259" key="2">
    <source>
        <dbReference type="Pfam" id="PF00857"/>
    </source>
</evidence>
<reference evidence="3 4" key="1">
    <citation type="submission" date="2022-04" db="EMBL/GenBank/DDBJ databases">
        <authorList>
            <person name="Huq M.A."/>
        </authorList>
    </citation>
    <scope>NUCLEOTIDE SEQUENCE [LARGE SCALE GENOMIC DNA]</scope>
    <source>
        <strain evidence="3 4">MAH-33</strain>
    </source>
</reference>
<dbReference type="EMBL" id="JALKHS010000010">
    <property type="protein sequence ID" value="MCK0532451.1"/>
    <property type="molecule type" value="Genomic_DNA"/>
</dbReference>
<dbReference type="Proteomes" id="UP001203512">
    <property type="component" value="Unassembled WGS sequence"/>
</dbReference>
<feature type="domain" description="Isochorismatase-like" evidence="2">
    <location>
        <begin position="10"/>
        <end position="194"/>
    </location>
</feature>
<accession>A0ABT0DZA0</accession>
<dbReference type="PANTHER" id="PTHR43540">
    <property type="entry name" value="PEROXYUREIDOACRYLATE/UREIDOACRYLATE AMIDOHYDROLASE-RELATED"/>
    <property type="match status" value="1"/>
</dbReference>
<dbReference type="CDD" id="cd00431">
    <property type="entry name" value="cysteine_hydrolases"/>
    <property type="match status" value="1"/>
</dbReference>
<dbReference type="RefSeq" id="WP_247232733.1">
    <property type="nucleotide sequence ID" value="NZ_JALKHS010000010.1"/>
</dbReference>
<sequence>MPVPLHGRPALIISECQRGIVEPGMGGFSGLIAQVNERGIIARIADLAARFRAARLPVFHLTIAHRPDFADVQRNSMLAAMARKGGSLVTGSPAAEIMPQLAPATEDFIIERSSGLIGFHGTALDALLRRLHIGTVVITGVSTNVAVAGCTLAATDLGYHAIVAEDCIAAADPATHDIIVRDQLRMVARIASAADIAQALVTPGDY</sequence>
<dbReference type="SUPFAM" id="SSF52499">
    <property type="entry name" value="Isochorismatase-like hydrolases"/>
    <property type="match status" value="1"/>
</dbReference>
<keyword evidence="1 3" id="KW-0378">Hydrolase</keyword>
<dbReference type="InterPro" id="IPR000868">
    <property type="entry name" value="Isochorismatase-like_dom"/>
</dbReference>
<organism evidence="3 4">
    <name type="scientific">Sphingobium agri</name>
    <dbReference type="NCBI Taxonomy" id="2933566"/>
    <lineage>
        <taxon>Bacteria</taxon>
        <taxon>Pseudomonadati</taxon>
        <taxon>Pseudomonadota</taxon>
        <taxon>Alphaproteobacteria</taxon>
        <taxon>Sphingomonadales</taxon>
        <taxon>Sphingomonadaceae</taxon>
        <taxon>Sphingobium</taxon>
    </lineage>
</organism>
<protein>
    <submittedName>
        <fullName evidence="3">Cysteine hydrolase</fullName>
    </submittedName>
</protein>
<dbReference type="Pfam" id="PF00857">
    <property type="entry name" value="Isochorismatase"/>
    <property type="match status" value="1"/>
</dbReference>
<evidence type="ECO:0000313" key="4">
    <source>
        <dbReference type="Proteomes" id="UP001203512"/>
    </source>
</evidence>
<gene>
    <name evidence="3" type="ORF">MU848_12750</name>
</gene>
<dbReference type="Gene3D" id="3.40.50.850">
    <property type="entry name" value="Isochorismatase-like"/>
    <property type="match status" value="1"/>
</dbReference>
<comment type="caution">
    <text evidence="3">The sequence shown here is derived from an EMBL/GenBank/DDBJ whole genome shotgun (WGS) entry which is preliminary data.</text>
</comment>